<name>A0A2D2AWB3_9CAUL</name>
<dbReference type="RefSeq" id="WP_099621556.1">
    <property type="nucleotide sequence ID" value="NZ_CP024201.1"/>
</dbReference>
<dbReference type="AlphaFoldDB" id="A0A2D2AWB3"/>
<feature type="signal peptide" evidence="1">
    <location>
        <begin position="1"/>
        <end position="24"/>
    </location>
</feature>
<accession>A0A2D2AWB3</accession>
<evidence type="ECO:0000313" key="2">
    <source>
        <dbReference type="EMBL" id="ATQ42299.1"/>
    </source>
</evidence>
<keyword evidence="3" id="KW-1185">Reference proteome</keyword>
<dbReference type="Proteomes" id="UP000228945">
    <property type="component" value="Chromosome"/>
</dbReference>
<evidence type="ECO:0000313" key="3">
    <source>
        <dbReference type="Proteomes" id="UP000228945"/>
    </source>
</evidence>
<organism evidence="2 3">
    <name type="scientific">Caulobacter mirabilis</name>
    <dbReference type="NCBI Taxonomy" id="69666"/>
    <lineage>
        <taxon>Bacteria</taxon>
        <taxon>Pseudomonadati</taxon>
        <taxon>Pseudomonadota</taxon>
        <taxon>Alphaproteobacteria</taxon>
        <taxon>Caulobacterales</taxon>
        <taxon>Caulobacteraceae</taxon>
        <taxon>Caulobacter</taxon>
    </lineage>
</organism>
<protein>
    <submittedName>
        <fullName evidence="2">Uncharacterized protein</fullName>
    </submittedName>
</protein>
<dbReference type="KEGG" id="cmb:CSW64_07635"/>
<sequence>MIARLTTTAGLAATLALAAGTAQALLPPQYYEEARTSARDVLTIEISGVGKPSGDYGDCAVSGTVIEVERGSAFKVGQNATLQVACIAGPGSPPPGPRIWHDVSRLNGAKRLKAWTNGGAVARDQVELFGRR</sequence>
<dbReference type="OrthoDB" id="8454801at2"/>
<evidence type="ECO:0000256" key="1">
    <source>
        <dbReference type="SAM" id="SignalP"/>
    </source>
</evidence>
<dbReference type="EMBL" id="CP024201">
    <property type="protein sequence ID" value="ATQ42299.1"/>
    <property type="molecule type" value="Genomic_DNA"/>
</dbReference>
<gene>
    <name evidence="2" type="ORF">CSW64_07635</name>
</gene>
<keyword evidence="1" id="KW-0732">Signal</keyword>
<proteinExistence type="predicted"/>
<feature type="chain" id="PRO_5013796811" evidence="1">
    <location>
        <begin position="25"/>
        <end position="132"/>
    </location>
</feature>
<reference evidence="2 3" key="1">
    <citation type="submission" date="2017-10" db="EMBL/GenBank/DDBJ databases">
        <title>Genome sequence of Caulobacter mirabilis FWC38.</title>
        <authorList>
            <person name="Fiebig A."/>
            <person name="Crosson S."/>
        </authorList>
    </citation>
    <scope>NUCLEOTIDE SEQUENCE [LARGE SCALE GENOMIC DNA]</scope>
    <source>
        <strain evidence="2 3">FWC 38</strain>
    </source>
</reference>